<protein>
    <submittedName>
        <fullName evidence="3">NIPSNAP family protein</fullName>
    </submittedName>
</protein>
<dbReference type="EMBL" id="CP159534">
    <property type="protein sequence ID" value="XCJ68598.1"/>
    <property type="molecule type" value="Genomic_DNA"/>
</dbReference>
<dbReference type="RefSeq" id="WP_353940284.1">
    <property type="nucleotide sequence ID" value="NZ_CP159534.1"/>
</dbReference>
<dbReference type="SUPFAM" id="SSF54909">
    <property type="entry name" value="Dimeric alpha+beta barrel"/>
    <property type="match status" value="1"/>
</dbReference>
<proteinExistence type="predicted"/>
<reference evidence="3" key="1">
    <citation type="submission" date="2024-06" db="EMBL/GenBank/DDBJ databases">
        <title>Streptomyces sp. strain HUAS MG91 genome sequences.</title>
        <authorList>
            <person name="Mo P."/>
        </authorList>
    </citation>
    <scope>NUCLEOTIDE SEQUENCE</scope>
    <source>
        <strain evidence="3">HUAS MG91</strain>
    </source>
</reference>
<evidence type="ECO:0000313" key="3">
    <source>
        <dbReference type="EMBL" id="XCJ68598.1"/>
    </source>
</evidence>
<sequence>MITCVVEYVIDPAQTEAFERFGRRWMELVDRHGGTHHGYFLPAEGASDKALALFSFPSLAAYEEYRSLFGRDPDFVEADRIRDESGCVLRYERSFMRPVLPSPDGSPAVTAENRDIEMRP</sequence>
<dbReference type="AlphaFoldDB" id="A0AAU8IL63"/>
<gene>
    <name evidence="3" type="ORF">ABII15_00920</name>
</gene>
<accession>A0AAU8IL63</accession>
<dbReference type="InterPro" id="IPR012577">
    <property type="entry name" value="NIPSNAP"/>
</dbReference>
<feature type="region of interest" description="Disordered" evidence="1">
    <location>
        <begin position="99"/>
        <end position="120"/>
    </location>
</feature>
<dbReference type="KEGG" id="stac:ABII15_00920"/>
<evidence type="ECO:0000256" key="1">
    <source>
        <dbReference type="SAM" id="MobiDB-lite"/>
    </source>
</evidence>
<dbReference type="InterPro" id="IPR011008">
    <property type="entry name" value="Dimeric_a/b-barrel"/>
</dbReference>
<dbReference type="Gene3D" id="3.30.70.100">
    <property type="match status" value="1"/>
</dbReference>
<name>A0AAU8IL63_9ACTN</name>
<evidence type="ECO:0000259" key="2">
    <source>
        <dbReference type="Pfam" id="PF07978"/>
    </source>
</evidence>
<feature type="domain" description="NIPSNAP" evidence="2">
    <location>
        <begin position="7"/>
        <end position="102"/>
    </location>
</feature>
<dbReference type="Pfam" id="PF07978">
    <property type="entry name" value="NIPSNAP"/>
    <property type="match status" value="1"/>
</dbReference>
<organism evidence="3">
    <name type="scientific">Streptomyces tabacisoli</name>
    <dbReference type="NCBI Taxonomy" id="3156398"/>
    <lineage>
        <taxon>Bacteria</taxon>
        <taxon>Bacillati</taxon>
        <taxon>Actinomycetota</taxon>
        <taxon>Actinomycetes</taxon>
        <taxon>Kitasatosporales</taxon>
        <taxon>Streptomycetaceae</taxon>
        <taxon>Streptomyces</taxon>
    </lineage>
</organism>